<keyword evidence="2" id="KW-1185">Reference proteome</keyword>
<sequence>MVTRMTENGVSTCRAAGTEQFEKFQTGFGRRKRTLVQYDYRASDGELFSCVAPTLEECRRRRDAWLSEKERKEAGNE</sequence>
<name>A0ABR8Y5A9_9BACT</name>
<dbReference type="EMBL" id="JACSPP010000005">
    <property type="protein sequence ID" value="MBD8039393.1"/>
    <property type="molecule type" value="Genomic_DNA"/>
</dbReference>
<evidence type="ECO:0000313" key="1">
    <source>
        <dbReference type="EMBL" id="MBD8039393.1"/>
    </source>
</evidence>
<gene>
    <name evidence="1" type="ORF">H9625_02815</name>
</gene>
<protein>
    <submittedName>
        <fullName evidence="1">DUF3873 domain-containing protein</fullName>
    </submittedName>
</protein>
<comment type="caution">
    <text evidence="1">The sequence shown here is derived from an EMBL/GenBank/DDBJ whole genome shotgun (WGS) entry which is preliminary data.</text>
</comment>
<dbReference type="Pfam" id="PF12989">
    <property type="entry name" value="DUF3873"/>
    <property type="match status" value="1"/>
</dbReference>
<accession>A0ABR8Y5A9</accession>
<dbReference type="Proteomes" id="UP000620874">
    <property type="component" value="Unassembled WGS sequence"/>
</dbReference>
<organism evidence="1 2">
    <name type="scientific">Phocaeicola intestinalis</name>
    <dbReference type="NCBI Taxonomy" id="2762212"/>
    <lineage>
        <taxon>Bacteria</taxon>
        <taxon>Pseudomonadati</taxon>
        <taxon>Bacteroidota</taxon>
        <taxon>Bacteroidia</taxon>
        <taxon>Bacteroidales</taxon>
        <taxon>Bacteroidaceae</taxon>
        <taxon>Phocaeicola</taxon>
    </lineage>
</organism>
<proteinExistence type="predicted"/>
<reference evidence="1 2" key="1">
    <citation type="submission" date="2020-08" db="EMBL/GenBank/DDBJ databases">
        <title>A Genomic Blueprint of the Chicken Gut Microbiome.</title>
        <authorList>
            <person name="Gilroy R."/>
            <person name="Ravi A."/>
            <person name="Getino M."/>
            <person name="Pursley I."/>
            <person name="Horton D.L."/>
            <person name="Alikhan N.-F."/>
            <person name="Baker D."/>
            <person name="Gharbi K."/>
            <person name="Hall N."/>
            <person name="Watson M."/>
            <person name="Adriaenssens E.M."/>
            <person name="Foster-Nyarko E."/>
            <person name="Jarju S."/>
            <person name="Secka A."/>
            <person name="Antonio M."/>
            <person name="Oren A."/>
            <person name="Chaudhuri R."/>
            <person name="La Ragione R.M."/>
            <person name="Hildebrand F."/>
            <person name="Pallen M.J."/>
        </authorList>
    </citation>
    <scope>NUCLEOTIDE SEQUENCE [LARGE SCALE GENOMIC DNA]</scope>
    <source>
        <strain evidence="1 2">Sa1CVN1</strain>
    </source>
</reference>
<dbReference type="InterPro" id="IPR024356">
    <property type="entry name" value="DUF3873"/>
</dbReference>
<evidence type="ECO:0000313" key="2">
    <source>
        <dbReference type="Proteomes" id="UP000620874"/>
    </source>
</evidence>
<dbReference type="RefSeq" id="WP_071150844.1">
    <property type="nucleotide sequence ID" value="NZ_JACSPP010000005.1"/>
</dbReference>